<feature type="region of interest" description="Disordered" evidence="2">
    <location>
        <begin position="1299"/>
        <end position="1355"/>
    </location>
</feature>
<dbReference type="OrthoDB" id="10044608at2759"/>
<feature type="compositionally biased region" description="Basic residues" evidence="2">
    <location>
        <begin position="122"/>
        <end position="131"/>
    </location>
</feature>
<evidence type="ECO:0000256" key="1">
    <source>
        <dbReference type="SAM" id="Coils"/>
    </source>
</evidence>
<feature type="compositionally biased region" description="Polar residues" evidence="2">
    <location>
        <begin position="1053"/>
        <end position="1072"/>
    </location>
</feature>
<feature type="region of interest" description="Disordered" evidence="2">
    <location>
        <begin position="469"/>
        <end position="1107"/>
    </location>
</feature>
<feature type="compositionally biased region" description="Low complexity" evidence="2">
    <location>
        <begin position="578"/>
        <end position="595"/>
    </location>
</feature>
<feature type="compositionally biased region" description="Low complexity" evidence="2">
    <location>
        <begin position="1241"/>
        <end position="1250"/>
    </location>
</feature>
<reference evidence="3" key="1">
    <citation type="submission" date="2015-06" db="EMBL/GenBank/DDBJ databases">
        <authorList>
            <person name="Hoefler B.C."/>
            <person name="Straight P.D."/>
        </authorList>
    </citation>
    <scope>NUCLEOTIDE SEQUENCE</scope>
</reference>
<feature type="compositionally biased region" description="Low complexity" evidence="2">
    <location>
        <begin position="971"/>
        <end position="981"/>
    </location>
</feature>
<feature type="compositionally biased region" description="Low complexity" evidence="2">
    <location>
        <begin position="689"/>
        <end position="703"/>
    </location>
</feature>
<feature type="compositionally biased region" description="Basic and acidic residues" evidence="2">
    <location>
        <begin position="864"/>
        <end position="875"/>
    </location>
</feature>
<feature type="compositionally biased region" description="Pro residues" evidence="2">
    <location>
        <begin position="469"/>
        <end position="478"/>
    </location>
</feature>
<feature type="region of interest" description="Disordered" evidence="2">
    <location>
        <begin position="103"/>
        <end position="134"/>
    </location>
</feature>
<feature type="coiled-coil region" evidence="1">
    <location>
        <begin position="170"/>
        <end position="197"/>
    </location>
</feature>
<organism evidence="3">
    <name type="scientific">Bactrocera latifrons</name>
    <name type="common">Malaysian fruit fly</name>
    <name type="synonym">Chaetodacus latifrons</name>
    <dbReference type="NCBI Taxonomy" id="174628"/>
    <lineage>
        <taxon>Eukaryota</taxon>
        <taxon>Metazoa</taxon>
        <taxon>Ecdysozoa</taxon>
        <taxon>Arthropoda</taxon>
        <taxon>Hexapoda</taxon>
        <taxon>Insecta</taxon>
        <taxon>Pterygota</taxon>
        <taxon>Neoptera</taxon>
        <taxon>Endopterygota</taxon>
        <taxon>Diptera</taxon>
        <taxon>Brachycera</taxon>
        <taxon>Muscomorpha</taxon>
        <taxon>Tephritoidea</taxon>
        <taxon>Tephritidae</taxon>
        <taxon>Bactrocera</taxon>
        <taxon>Bactrocera</taxon>
    </lineage>
</organism>
<feature type="region of interest" description="Disordered" evidence="2">
    <location>
        <begin position="1477"/>
        <end position="1540"/>
    </location>
</feature>
<feature type="compositionally biased region" description="Polar residues" evidence="2">
    <location>
        <begin position="815"/>
        <end position="831"/>
    </location>
</feature>
<name>A0A0K8WDX5_BACLA</name>
<feature type="compositionally biased region" description="Basic residues" evidence="2">
    <location>
        <begin position="1080"/>
        <end position="1101"/>
    </location>
</feature>
<evidence type="ECO:0000256" key="2">
    <source>
        <dbReference type="SAM" id="MobiDB-lite"/>
    </source>
</evidence>
<feature type="compositionally biased region" description="Polar residues" evidence="2">
    <location>
        <begin position="1979"/>
        <end position="1992"/>
    </location>
</feature>
<keyword evidence="1" id="KW-0175">Coiled coil</keyword>
<feature type="compositionally biased region" description="Polar residues" evidence="2">
    <location>
        <begin position="630"/>
        <end position="647"/>
    </location>
</feature>
<feature type="compositionally biased region" description="Gly residues" evidence="2">
    <location>
        <begin position="1948"/>
        <end position="1967"/>
    </location>
</feature>
<feature type="compositionally biased region" description="Basic and acidic residues" evidence="2">
    <location>
        <begin position="523"/>
        <end position="541"/>
    </location>
</feature>
<gene>
    <name evidence="3" type="ORF">c2_g1_i4</name>
</gene>
<dbReference type="PANTHER" id="PTHR15109">
    <property type="entry name" value="AGAP004327-PA"/>
    <property type="match status" value="1"/>
</dbReference>
<dbReference type="PANTHER" id="PTHR15109:SF4">
    <property type="entry name" value="FAM193 C-TERMINAL DOMAIN-CONTAINING PROTEIN"/>
    <property type="match status" value="1"/>
</dbReference>
<feature type="compositionally biased region" description="Polar residues" evidence="2">
    <location>
        <begin position="986"/>
        <end position="1003"/>
    </location>
</feature>
<feature type="compositionally biased region" description="Low complexity" evidence="2">
    <location>
        <begin position="511"/>
        <end position="522"/>
    </location>
</feature>
<dbReference type="EMBL" id="GDHF01002948">
    <property type="protein sequence ID" value="JAI49366.1"/>
    <property type="molecule type" value="Transcribed_RNA"/>
</dbReference>
<feature type="compositionally biased region" description="Gly residues" evidence="2">
    <location>
        <begin position="1009"/>
        <end position="1026"/>
    </location>
</feature>
<feature type="compositionally biased region" description="Basic and acidic residues" evidence="2">
    <location>
        <begin position="551"/>
        <end position="562"/>
    </location>
</feature>
<sequence length="1992" mass="211684">MEWAKKVTPAAVIGSSSIPMPKSANAAAWEAANREVTASKLANGKSASGGSEKGGGGSGSRDLSVLSVYLNSYSKEFLDNYSRDQSKVRKWINETLSYIEGGTGACSGNGKKPQPQTTNPKKAAKKAKQKQRKEEEKRIMELQDLRGQFQDIYFKEFTDKHKLKLLKGSKKRDKKQIGELETNIKKLQRAKARVETVILELIATVKQTNAEFKFSYLPTKEQQVEKLKAIEENASGAGTSLNADANVSSSVPSTTANAIDGINNLNADSGIVPGSSSYALPSAYAHANVPGTSFSPYQIDFQSSQSSTLSAGAATAGYGMIRAPMPTPMCYAPPPHQTLSPDVVAAMAANAACNSNTDPSKRIVTIRRVNLPNVPEPRVTVTAKGSSPDKDKLLYTFVNGQLVPTTAPPMTQLPLKQLSNVTEPRVTVSAKVNPADKDKLLYSFVNGQLVPTSTPPMTQLPLQQIPLPMQAPTPPPPIASSEMSAEHLSLTIPPPPLSKTQLKKERRRAAKLAAEQAAALAAAKEEQLQQEQESARAEKANQQKVNKKSKSKIDEPTQRRNEAATANLKSKNNPGKNAVTPSASTTSVSTAEAVEGLPKKDSKTLISASQRRSASTTTSCSAGTSLSATPVNSQMNTRENSVSSQKPTLGPADRAKNMKMTSKSATQQHKTLIQTEKTTPSQKQKDLVKGQQQQTNKGNGSNKKALESENKEKVKPASPEPSETVEEEIEMKKRKKRKKERTERERFIDNGQFGNNPFATLHTQDSDSDWYSDSSSYDETDSEDDQQQNPVVIIPQKTISNPPVSKAKVALKATPYTTTSVPIASTATTATPDIAKPKTKTGGLKTKDEATSNQQNLRSQNKKGKQEQRKDDGGAKKQQQHQQIVTPPPPPTQQQSSQSKQRSANQTQRRNDKNRERERDRDRDMVSSKGKAKGKENVQAGQNSQSTGTVGNRTTGTTSVVGGATHRELPSKSGRQSSRQQKLAENPSQKPMQSQLQTQSQDPPRNRGGRGNRGGGGNGGCSGDGSGNDSRPKRGGGRYERGGRGSGGGNGGMNQNSSRHTAEPNHQVSGTSAGVEGKPLSKRAQRQAQRNKKFQKQQHLHHNYEDCGAGIPNNMGYFNPDEVVIPPDPQPSLQHIQQQQRQYNSLPQQLQALHIGGNLSVKVNGQPPMQPSYASVSNGGNNATYQGMVPALSIMDQLNRGVQVENLSLPPGITLTKVDPVKSEQLRQKSESIRKLSKPLQQQQAQQSQSFHHKAGATIIAPPVAPVGNYFGAAPYAGVAAAAAALEQSGIIMVEANPTSNNNKKASEKMNAGSGAATGGGKPSKSKKRRNKSKQERNARAANAAASTNGPIGGNIGDVAADHNINGQPKMITLRNPMFHGGAANAAATILQQQPGLVTGRPLGGMTLAAPIPMDQPAAIIKNENGMFTIRNPALHQAVTNGLALGGYRQFGNVSYYTPQEAAAEAVRATQLQQQQQQQQQQQLNSANQMISTNNNGDGSSASSSSAFSYFSNTSSNASSGNAPASSSSSTGSVGPGTIGSTHNTISISCTSIDENGGSTSLTGNGGGGGLTGEAAIIARPSPQQKCISAIGSEVKNALQQKQKCKEGTTQWTSFVGQELQNTVVPGSDNLAAAAAAAAYLGGAGNGCVSNAGNGGGAGGCLTSASLQEKYQQSSYYNGFVDVFPPTAQTNSSQMSTPVVHSANTGSLFDSANDCHLHHHNCGEDSPPPTITGYNSYLDGITNTGVIRYDDASFLKNLIPGQNLSNEVSIHNINDSNFTRSTTSPVAHRVEITPVYRSRPTSTTTNIYEHCPTSAALTQSALSEQQAKYHPTVVPNYNDTLADYGNDAGMFATNNLVNLNELDAGSAGTESDVESYQRYNYEYESQQQQQQQQNAMLDLNELLIKKSSHSPHAQCASPYLDEAAMDSFVQNISTLQISAAADEQCGGHMNGNGNGNSGVGNGGGGNNNGRSSVGAAGIPSNSATTTTANGWW</sequence>
<accession>A0A0K8WDX5</accession>
<feature type="region of interest" description="Disordered" evidence="2">
    <location>
        <begin position="40"/>
        <end position="61"/>
    </location>
</feature>
<feature type="compositionally biased region" description="Basic and acidic residues" evidence="2">
    <location>
        <begin position="1221"/>
        <end position="1234"/>
    </location>
</feature>
<feature type="compositionally biased region" description="Basic and acidic residues" evidence="2">
    <location>
        <begin position="704"/>
        <end position="715"/>
    </location>
</feature>
<feature type="compositionally biased region" description="Low complexity" evidence="2">
    <location>
        <begin position="947"/>
        <end position="964"/>
    </location>
</feature>
<feature type="compositionally biased region" description="Low complexity" evidence="2">
    <location>
        <begin position="1492"/>
        <end position="1533"/>
    </location>
</feature>
<evidence type="ECO:0000313" key="3">
    <source>
        <dbReference type="EMBL" id="JAI49366.1"/>
    </source>
</evidence>
<feature type="region of interest" description="Disordered" evidence="2">
    <location>
        <begin position="1221"/>
        <end position="1254"/>
    </location>
</feature>
<feature type="compositionally biased region" description="Low complexity" evidence="2">
    <location>
        <begin position="111"/>
        <end position="121"/>
    </location>
</feature>
<feature type="compositionally biased region" description="Low complexity" evidence="2">
    <location>
        <begin position="607"/>
        <end position="629"/>
    </location>
</feature>
<feature type="compositionally biased region" description="Basic and acidic residues" evidence="2">
    <location>
        <begin position="909"/>
        <end position="926"/>
    </location>
</feature>
<feature type="region of interest" description="Disordered" evidence="2">
    <location>
        <begin position="1948"/>
        <end position="1992"/>
    </location>
</feature>
<feature type="compositionally biased region" description="Polar residues" evidence="2">
    <location>
        <begin position="752"/>
        <end position="762"/>
    </location>
</feature>
<feature type="compositionally biased region" description="Acidic residues" evidence="2">
    <location>
        <begin position="766"/>
        <end position="786"/>
    </location>
</feature>
<feature type="compositionally biased region" description="Polar residues" evidence="2">
    <location>
        <begin position="659"/>
        <end position="682"/>
    </location>
</feature>
<protein>
    <submittedName>
        <fullName evidence="3">Uncharacterized protein</fullName>
    </submittedName>
</protein>
<proteinExistence type="predicted"/>
<feature type="compositionally biased region" description="Low complexity" evidence="2">
    <location>
        <begin position="876"/>
        <end position="885"/>
    </location>
</feature>
<dbReference type="InterPro" id="IPR029717">
    <property type="entry name" value="FAM193"/>
</dbReference>